<keyword evidence="1" id="KW-0812">Transmembrane</keyword>
<protein>
    <recommendedName>
        <fullName evidence="4">YfhO family protein</fullName>
    </recommendedName>
</protein>
<dbReference type="AlphaFoldDB" id="A0A840IE09"/>
<evidence type="ECO:0000256" key="1">
    <source>
        <dbReference type="SAM" id="Phobius"/>
    </source>
</evidence>
<gene>
    <name evidence="2" type="ORF">BDZ31_002806</name>
</gene>
<organism evidence="2 3">
    <name type="scientific">Conexibacter arvalis</name>
    <dbReference type="NCBI Taxonomy" id="912552"/>
    <lineage>
        <taxon>Bacteria</taxon>
        <taxon>Bacillati</taxon>
        <taxon>Actinomycetota</taxon>
        <taxon>Thermoleophilia</taxon>
        <taxon>Solirubrobacterales</taxon>
        <taxon>Conexibacteraceae</taxon>
        <taxon>Conexibacter</taxon>
    </lineage>
</organism>
<feature type="transmembrane region" description="Helical" evidence="1">
    <location>
        <begin position="131"/>
        <end position="152"/>
    </location>
</feature>
<dbReference type="InterPro" id="IPR018580">
    <property type="entry name" value="Uncharacterised_YfhO"/>
</dbReference>
<feature type="transmembrane region" description="Helical" evidence="1">
    <location>
        <begin position="406"/>
        <end position="422"/>
    </location>
</feature>
<feature type="transmembrane region" description="Helical" evidence="1">
    <location>
        <begin position="369"/>
        <end position="386"/>
    </location>
</feature>
<sequence>MRARPLSRSVAPRLQRTVDTLAEHQTATAAACFSLLVLVYLWPALVGGGVLTPAALLYAFAPWAAAAPPDLHQYDNLLLSDVPMSYLPWDGLARELLHAGTFPAWNPHAFAGTPLWANASVAWLSPFSLPLWILTLNYGLGVAAAAKLWLAGFGTYLLARELRLGFWAGMLAGVAFALCSFNVVWLSHGAHVSAAAMLPWLLWLTERIVRRGRPADGPLLGAVVAVTQLSGHPGTQLHVLAFTFLYAAVRLIAEREFARRDRLVRIATVGAALGAGTLAAAVVLLPAQLAASGTAGEVARRGGASGMPGSTLSADALRAILLPDWWGRPSEGVIAGPGNYNERALYAGAIAAILGMAALISPDGWRRKAPFVALGAVGLAVAFDVAPVRDAVNALPLFDHVQNQRLLLWFLLGVAILAAFGLDRLLKGKHRVQAWSVLCLSALAVVATIGDADLAGGDLGRALRRMTDRFAADTTGSLALASVLRWGLLAAALTAIWLAFQRRRRPMLVGAAIVALAAVDMVTFASGYQPIGPEEKVIPPRTPAIAYLQRYADESRIVGTEYTLASDWSTHYGLRDVRGYDAPQPSLRFFRLWSVLNTAQEGWAPFDLAGISPESTRVLGMLGAGHVVTRPGTALHEERGSLLRKVYDGNDATVYRNELVAPRALVARRVVLAADEDEEFAAVLDPAFDPRTTIVVGADDVGGDRSATELASSGTARVVDEGNAHVTLQTETDSRALVLIDDAWAPGWKVTIDGVAARAVRADFVLRAVVVPPGRHEVRWSYVVPGLRTGLLVSAAGVAVLLAWGAVAWRRRQR</sequence>
<feature type="transmembrane region" description="Helical" evidence="1">
    <location>
        <begin position="265"/>
        <end position="285"/>
    </location>
</feature>
<name>A0A840IE09_9ACTN</name>
<feature type="transmembrane region" description="Helical" evidence="1">
    <location>
        <begin position="434"/>
        <end position="456"/>
    </location>
</feature>
<dbReference type="PANTHER" id="PTHR38454">
    <property type="entry name" value="INTEGRAL MEMBRANE PROTEIN-RELATED"/>
    <property type="match status" value="1"/>
</dbReference>
<dbReference type="Proteomes" id="UP000585272">
    <property type="component" value="Unassembled WGS sequence"/>
</dbReference>
<feature type="transmembrane region" description="Helical" evidence="1">
    <location>
        <begin position="344"/>
        <end position="362"/>
    </location>
</feature>
<evidence type="ECO:0000313" key="3">
    <source>
        <dbReference type="Proteomes" id="UP000585272"/>
    </source>
</evidence>
<keyword evidence="1" id="KW-1133">Transmembrane helix</keyword>
<proteinExistence type="predicted"/>
<dbReference type="PANTHER" id="PTHR38454:SF1">
    <property type="entry name" value="INTEGRAL MEMBRANE PROTEIN"/>
    <property type="match status" value="1"/>
</dbReference>
<feature type="transmembrane region" description="Helical" evidence="1">
    <location>
        <begin position="507"/>
        <end position="528"/>
    </location>
</feature>
<feature type="transmembrane region" description="Helical" evidence="1">
    <location>
        <begin position="235"/>
        <end position="253"/>
    </location>
</feature>
<evidence type="ECO:0008006" key="4">
    <source>
        <dbReference type="Google" id="ProtNLM"/>
    </source>
</evidence>
<accession>A0A840IE09</accession>
<comment type="caution">
    <text evidence="2">The sequence shown here is derived from an EMBL/GenBank/DDBJ whole genome shotgun (WGS) entry which is preliminary data.</text>
</comment>
<feature type="transmembrane region" description="Helical" evidence="1">
    <location>
        <begin position="476"/>
        <end position="500"/>
    </location>
</feature>
<feature type="transmembrane region" description="Helical" evidence="1">
    <location>
        <begin position="164"/>
        <end position="185"/>
    </location>
</feature>
<keyword evidence="1" id="KW-0472">Membrane</keyword>
<reference evidence="2 3" key="1">
    <citation type="submission" date="2020-08" db="EMBL/GenBank/DDBJ databases">
        <title>Genomic Encyclopedia of Archaeal and Bacterial Type Strains, Phase II (KMG-II): from individual species to whole genera.</title>
        <authorList>
            <person name="Goeker M."/>
        </authorList>
    </citation>
    <scope>NUCLEOTIDE SEQUENCE [LARGE SCALE GENOMIC DNA]</scope>
    <source>
        <strain evidence="2 3">DSM 23288</strain>
    </source>
</reference>
<feature type="transmembrane region" description="Helical" evidence="1">
    <location>
        <begin position="791"/>
        <end position="809"/>
    </location>
</feature>
<keyword evidence="3" id="KW-1185">Reference proteome</keyword>
<dbReference type="EMBL" id="JACHNU010000003">
    <property type="protein sequence ID" value="MBB4663217.1"/>
    <property type="molecule type" value="Genomic_DNA"/>
</dbReference>
<evidence type="ECO:0000313" key="2">
    <source>
        <dbReference type="EMBL" id="MBB4663217.1"/>
    </source>
</evidence>